<dbReference type="InParanoid" id="S8EG14"/>
<keyword evidence="3" id="KW-1185">Reference proteome</keyword>
<dbReference type="PROSITE" id="PS50097">
    <property type="entry name" value="BTB"/>
    <property type="match status" value="1"/>
</dbReference>
<gene>
    <name evidence="2" type="ORF">FOMPIDRAFT_1047207</name>
</gene>
<reference evidence="2 3" key="1">
    <citation type="journal article" date="2012" name="Science">
        <title>The Paleozoic origin of enzymatic lignin decomposition reconstructed from 31 fungal genomes.</title>
        <authorList>
            <person name="Floudas D."/>
            <person name="Binder M."/>
            <person name="Riley R."/>
            <person name="Barry K."/>
            <person name="Blanchette R.A."/>
            <person name="Henrissat B."/>
            <person name="Martinez A.T."/>
            <person name="Otillar R."/>
            <person name="Spatafora J.W."/>
            <person name="Yadav J.S."/>
            <person name="Aerts A."/>
            <person name="Benoit I."/>
            <person name="Boyd A."/>
            <person name="Carlson A."/>
            <person name="Copeland A."/>
            <person name="Coutinho P.M."/>
            <person name="de Vries R.P."/>
            <person name="Ferreira P."/>
            <person name="Findley K."/>
            <person name="Foster B."/>
            <person name="Gaskell J."/>
            <person name="Glotzer D."/>
            <person name="Gorecki P."/>
            <person name="Heitman J."/>
            <person name="Hesse C."/>
            <person name="Hori C."/>
            <person name="Igarashi K."/>
            <person name="Jurgens J.A."/>
            <person name="Kallen N."/>
            <person name="Kersten P."/>
            <person name="Kohler A."/>
            <person name="Kuees U."/>
            <person name="Kumar T.K.A."/>
            <person name="Kuo A."/>
            <person name="LaButti K."/>
            <person name="Larrondo L.F."/>
            <person name="Lindquist E."/>
            <person name="Ling A."/>
            <person name="Lombard V."/>
            <person name="Lucas S."/>
            <person name="Lundell T."/>
            <person name="Martin R."/>
            <person name="McLaughlin D.J."/>
            <person name="Morgenstern I."/>
            <person name="Morin E."/>
            <person name="Murat C."/>
            <person name="Nagy L.G."/>
            <person name="Nolan M."/>
            <person name="Ohm R.A."/>
            <person name="Patyshakuliyeva A."/>
            <person name="Rokas A."/>
            <person name="Ruiz-Duenas F.J."/>
            <person name="Sabat G."/>
            <person name="Salamov A."/>
            <person name="Samejima M."/>
            <person name="Schmutz J."/>
            <person name="Slot J.C."/>
            <person name="St John F."/>
            <person name="Stenlid J."/>
            <person name="Sun H."/>
            <person name="Sun S."/>
            <person name="Syed K."/>
            <person name="Tsang A."/>
            <person name="Wiebenga A."/>
            <person name="Young D."/>
            <person name="Pisabarro A."/>
            <person name="Eastwood D.C."/>
            <person name="Martin F."/>
            <person name="Cullen D."/>
            <person name="Grigoriev I.V."/>
            <person name="Hibbett D.S."/>
        </authorList>
    </citation>
    <scope>NUCLEOTIDE SEQUENCE</scope>
    <source>
        <strain evidence="3">FP-58527</strain>
    </source>
</reference>
<name>S8EG14_FOMSC</name>
<evidence type="ECO:0000313" key="3">
    <source>
        <dbReference type="Proteomes" id="UP000015241"/>
    </source>
</evidence>
<feature type="domain" description="BTB" evidence="1">
    <location>
        <begin position="72"/>
        <end position="138"/>
    </location>
</feature>
<dbReference type="InterPro" id="IPR000210">
    <property type="entry name" value="BTB/POZ_dom"/>
</dbReference>
<evidence type="ECO:0000313" key="2">
    <source>
        <dbReference type="EMBL" id="EPT03218.1"/>
    </source>
</evidence>
<organism evidence="2 3">
    <name type="scientific">Fomitopsis schrenkii</name>
    <name type="common">Brown rot fungus</name>
    <dbReference type="NCBI Taxonomy" id="2126942"/>
    <lineage>
        <taxon>Eukaryota</taxon>
        <taxon>Fungi</taxon>
        <taxon>Dikarya</taxon>
        <taxon>Basidiomycota</taxon>
        <taxon>Agaricomycotina</taxon>
        <taxon>Agaricomycetes</taxon>
        <taxon>Polyporales</taxon>
        <taxon>Fomitopsis</taxon>
    </lineage>
</organism>
<dbReference type="InterPro" id="IPR011333">
    <property type="entry name" value="SKP1/BTB/POZ_sf"/>
</dbReference>
<dbReference type="SMART" id="SM00225">
    <property type="entry name" value="BTB"/>
    <property type="match status" value="1"/>
</dbReference>
<dbReference type="Gene3D" id="3.30.710.10">
    <property type="entry name" value="Potassium Channel Kv1.1, Chain A"/>
    <property type="match status" value="1"/>
</dbReference>
<dbReference type="HOGENOM" id="CLU_990562_0_0_1"/>
<proteinExistence type="predicted"/>
<dbReference type="AlphaFoldDB" id="S8EG14"/>
<accession>S8EG14</accession>
<sequence length="281" mass="30514">MDVAPKKGTLKLGRALKTAARLPARVSGGRGSAWNTFSPLAGELPVVFLCLQVCNCRDLVAQNQSGLSDPASDFRWLILRSSDNVTFRVRKAILAEASPVFEDMFKLPAPQSQSLNEPPVVDMMEDSRALKGLLRLCYPIRRTPIRTLDEAIMLLDAAKKYSMDGALTYLGERLALFAKAQPVRVYALAIRHQLREEVIMSARPPICAYLTIATAAPLRQSAVSVTIVGSTLKGGVGCTLVEAGACRDLCKARASAELEAFMQLLIARVDKAVSEVQLEIA</sequence>
<dbReference type="OrthoDB" id="3357985at2759"/>
<evidence type="ECO:0000259" key="1">
    <source>
        <dbReference type="PROSITE" id="PS50097"/>
    </source>
</evidence>
<dbReference type="STRING" id="743788.S8EG14"/>
<dbReference type="Pfam" id="PF00651">
    <property type="entry name" value="BTB"/>
    <property type="match status" value="1"/>
</dbReference>
<protein>
    <recommendedName>
        <fullName evidence="1">BTB domain-containing protein</fullName>
    </recommendedName>
</protein>
<dbReference type="CDD" id="cd18186">
    <property type="entry name" value="BTB_POZ_ZBTB_KLHL-like"/>
    <property type="match status" value="1"/>
</dbReference>
<dbReference type="EMBL" id="KE504131">
    <property type="protein sequence ID" value="EPT03218.1"/>
    <property type="molecule type" value="Genomic_DNA"/>
</dbReference>
<dbReference type="Proteomes" id="UP000015241">
    <property type="component" value="Unassembled WGS sequence"/>
</dbReference>
<dbReference type="SUPFAM" id="SSF54695">
    <property type="entry name" value="POZ domain"/>
    <property type="match status" value="1"/>
</dbReference>